<sequence>MKHNILILCIVLALVAIVGHLWVTTDGGRLPCQLCRPSFRNSMALPDLVAKTLPAVVELRPGFANWLGAGVLISNDGWIMTAGHVVEDQEVMIATMIDGVKYMSVLIITDPNDDIAILKIDIKDAPYVRMSKVYPRLGQSVYIIGHPLGVFNSVSAGIMSNIHIDEAPFGVDLIMTDAEVTGGNSGGGVFDTSGCLIGIVVAETVYFTGIEANLAVPVSKGRELLNGYLRTQEAETTCDCVDVSFVR</sequence>
<dbReference type="InterPro" id="IPR009003">
    <property type="entry name" value="Peptidase_S1_PA"/>
</dbReference>
<dbReference type="Gene3D" id="2.40.10.10">
    <property type="entry name" value="Trypsin-like serine proteases"/>
    <property type="match status" value="2"/>
</dbReference>
<dbReference type="SUPFAM" id="SSF50494">
    <property type="entry name" value="Trypsin-like serine proteases"/>
    <property type="match status" value="1"/>
</dbReference>
<protein>
    <recommendedName>
        <fullName evidence="2">Serine protease</fullName>
    </recommendedName>
</protein>
<organism evidence="1">
    <name type="scientific">marine sediment metagenome</name>
    <dbReference type="NCBI Taxonomy" id="412755"/>
    <lineage>
        <taxon>unclassified sequences</taxon>
        <taxon>metagenomes</taxon>
        <taxon>ecological metagenomes</taxon>
    </lineage>
</organism>
<dbReference type="AlphaFoldDB" id="A0A0F9NIM0"/>
<gene>
    <name evidence="1" type="ORF">LCGC14_0946800</name>
</gene>
<dbReference type="GO" id="GO:0006508">
    <property type="term" value="P:proteolysis"/>
    <property type="evidence" value="ECO:0007669"/>
    <property type="project" value="InterPro"/>
</dbReference>
<proteinExistence type="predicted"/>
<dbReference type="GO" id="GO:0004252">
    <property type="term" value="F:serine-type endopeptidase activity"/>
    <property type="evidence" value="ECO:0007669"/>
    <property type="project" value="InterPro"/>
</dbReference>
<reference evidence="1" key="1">
    <citation type="journal article" date="2015" name="Nature">
        <title>Complex archaea that bridge the gap between prokaryotes and eukaryotes.</title>
        <authorList>
            <person name="Spang A."/>
            <person name="Saw J.H."/>
            <person name="Jorgensen S.L."/>
            <person name="Zaremba-Niedzwiedzka K."/>
            <person name="Martijn J."/>
            <person name="Lind A.E."/>
            <person name="van Eijk R."/>
            <person name="Schleper C."/>
            <person name="Guy L."/>
            <person name="Ettema T.J."/>
        </authorList>
    </citation>
    <scope>NUCLEOTIDE SEQUENCE</scope>
</reference>
<evidence type="ECO:0000313" key="1">
    <source>
        <dbReference type="EMBL" id="KKN19345.1"/>
    </source>
</evidence>
<dbReference type="Pfam" id="PF13365">
    <property type="entry name" value="Trypsin_2"/>
    <property type="match status" value="1"/>
</dbReference>
<evidence type="ECO:0008006" key="2">
    <source>
        <dbReference type="Google" id="ProtNLM"/>
    </source>
</evidence>
<dbReference type="InterPro" id="IPR001940">
    <property type="entry name" value="Peptidase_S1C"/>
</dbReference>
<dbReference type="PANTHER" id="PTHR22939:SF129">
    <property type="entry name" value="SERINE PROTEASE HTRA2, MITOCHONDRIAL"/>
    <property type="match status" value="1"/>
</dbReference>
<dbReference type="EMBL" id="LAZR01003345">
    <property type="protein sequence ID" value="KKN19345.1"/>
    <property type="molecule type" value="Genomic_DNA"/>
</dbReference>
<name>A0A0F9NIM0_9ZZZZ</name>
<dbReference type="PRINTS" id="PR00834">
    <property type="entry name" value="PROTEASES2C"/>
</dbReference>
<accession>A0A0F9NIM0</accession>
<comment type="caution">
    <text evidence="1">The sequence shown here is derived from an EMBL/GenBank/DDBJ whole genome shotgun (WGS) entry which is preliminary data.</text>
</comment>
<dbReference type="PANTHER" id="PTHR22939">
    <property type="entry name" value="SERINE PROTEASE FAMILY S1C HTRA-RELATED"/>
    <property type="match status" value="1"/>
</dbReference>
<dbReference type="InterPro" id="IPR043504">
    <property type="entry name" value="Peptidase_S1_PA_chymotrypsin"/>
</dbReference>